<dbReference type="AlphaFoldDB" id="A0A081NM66"/>
<proteinExistence type="inferred from homology"/>
<comment type="similarity">
    <text evidence="1">Belongs to the transferase hexapeptide repeat family.</text>
</comment>
<dbReference type="GO" id="GO:0006535">
    <property type="term" value="P:cysteine biosynthetic process from serine"/>
    <property type="evidence" value="ECO:0007669"/>
    <property type="project" value="InterPro"/>
</dbReference>
<keyword evidence="3" id="KW-0012">Acyltransferase</keyword>
<dbReference type="PANTHER" id="PTHR42811">
    <property type="entry name" value="SERINE ACETYLTRANSFERASE"/>
    <property type="match status" value="1"/>
</dbReference>
<accession>A0A081NM66</accession>
<dbReference type="CDD" id="cd03354">
    <property type="entry name" value="LbH_SAT"/>
    <property type="match status" value="1"/>
</dbReference>
<dbReference type="eggNOG" id="COG1045">
    <property type="taxonomic scope" value="Bacteria"/>
</dbReference>
<dbReference type="InterPro" id="IPR011004">
    <property type="entry name" value="Trimer_LpxA-like_sf"/>
</dbReference>
<dbReference type="Pfam" id="PF14602">
    <property type="entry name" value="Hexapep_2"/>
    <property type="match status" value="1"/>
</dbReference>
<reference evidence="4 5" key="1">
    <citation type="submission" date="2014-06" db="EMBL/GenBank/DDBJ databases">
        <title>Whole Genome Sequences of Three Symbiotic Endozoicomonas Bacteria.</title>
        <authorList>
            <person name="Neave M.J."/>
            <person name="Apprill A."/>
            <person name="Voolstra C.R."/>
        </authorList>
    </citation>
    <scope>NUCLEOTIDE SEQUENCE [LARGE SCALE GENOMIC DNA]</scope>
    <source>
        <strain evidence="4 5">DSM 25634</strain>
    </source>
</reference>
<evidence type="ECO:0008006" key="6">
    <source>
        <dbReference type="Google" id="ProtNLM"/>
    </source>
</evidence>
<dbReference type="STRING" id="1137799.GZ78_06390"/>
<dbReference type="PIRSF" id="PIRSF000441">
    <property type="entry name" value="CysE"/>
    <property type="match status" value="1"/>
</dbReference>
<evidence type="ECO:0000313" key="4">
    <source>
        <dbReference type="EMBL" id="KEQ19539.1"/>
    </source>
</evidence>
<dbReference type="InterPro" id="IPR045304">
    <property type="entry name" value="LbH_SAT"/>
</dbReference>
<dbReference type="Proteomes" id="UP000028073">
    <property type="component" value="Unassembled WGS sequence"/>
</dbReference>
<dbReference type="Gene3D" id="2.160.10.10">
    <property type="entry name" value="Hexapeptide repeat proteins"/>
    <property type="match status" value="1"/>
</dbReference>
<name>A0A081NM66_9GAMM</name>
<dbReference type="SUPFAM" id="SSF51161">
    <property type="entry name" value="Trimeric LpxA-like enzymes"/>
    <property type="match status" value="1"/>
</dbReference>
<evidence type="ECO:0000256" key="3">
    <source>
        <dbReference type="ARBA" id="ARBA00023315"/>
    </source>
</evidence>
<evidence type="ECO:0000256" key="2">
    <source>
        <dbReference type="ARBA" id="ARBA00022679"/>
    </source>
</evidence>
<dbReference type="InterPro" id="IPR001451">
    <property type="entry name" value="Hexapep"/>
</dbReference>
<gene>
    <name evidence="4" type="ORF">GZ78_06390</name>
</gene>
<sequence length="148" mass="16254">MRSRRYNFLFWFRIADKLYNSDSSFKKSIARKINKRLMNRYSVEIMLGAKIDLGLSVGHACGVVVTSNVRIGKNFTILQNSTVGSDGKCDEPIIIGNNVSIGANSCIIGTGITIGDNVKLGAMSFVNKDIPSNSTYITKKQNVIIPCD</sequence>
<comment type="caution">
    <text evidence="4">The sequence shown here is derived from an EMBL/GenBank/DDBJ whole genome shotgun (WGS) entry which is preliminary data.</text>
</comment>
<dbReference type="GO" id="GO:0005737">
    <property type="term" value="C:cytoplasm"/>
    <property type="evidence" value="ECO:0007669"/>
    <property type="project" value="InterPro"/>
</dbReference>
<evidence type="ECO:0000256" key="1">
    <source>
        <dbReference type="ARBA" id="ARBA00007274"/>
    </source>
</evidence>
<keyword evidence="5" id="KW-1185">Reference proteome</keyword>
<keyword evidence="2" id="KW-0808">Transferase</keyword>
<evidence type="ECO:0000313" key="5">
    <source>
        <dbReference type="Proteomes" id="UP000028073"/>
    </source>
</evidence>
<dbReference type="EMBL" id="JOKH01000001">
    <property type="protein sequence ID" value="KEQ19539.1"/>
    <property type="molecule type" value="Genomic_DNA"/>
</dbReference>
<protein>
    <recommendedName>
        <fullName evidence="6">Serine acetyltransferase</fullName>
    </recommendedName>
</protein>
<dbReference type="InterPro" id="IPR005881">
    <property type="entry name" value="Ser_O-AcTrfase"/>
</dbReference>
<dbReference type="GO" id="GO:0009001">
    <property type="term" value="F:serine O-acetyltransferase activity"/>
    <property type="evidence" value="ECO:0007669"/>
    <property type="project" value="InterPro"/>
</dbReference>
<organism evidence="4 5">
    <name type="scientific">Endozoicomonas numazuensis</name>
    <dbReference type="NCBI Taxonomy" id="1137799"/>
    <lineage>
        <taxon>Bacteria</taxon>
        <taxon>Pseudomonadati</taxon>
        <taxon>Pseudomonadota</taxon>
        <taxon>Gammaproteobacteria</taxon>
        <taxon>Oceanospirillales</taxon>
        <taxon>Endozoicomonadaceae</taxon>
        <taxon>Endozoicomonas</taxon>
    </lineage>
</organism>